<dbReference type="OrthoDB" id="762052at2759"/>
<dbReference type="PANTHER" id="PTHR37731">
    <property type="entry name" value="PEPTIDE TRANSPORTER FAMILY PROTEIN"/>
    <property type="match status" value="1"/>
</dbReference>
<comment type="caution">
    <text evidence="1">The sequence shown here is derived from an EMBL/GenBank/DDBJ whole genome shotgun (WGS) entry which is preliminary data.</text>
</comment>
<evidence type="ECO:0000313" key="1">
    <source>
        <dbReference type="EMBL" id="KAB1224082.1"/>
    </source>
</evidence>
<dbReference type="PANTHER" id="PTHR37731:SF1">
    <property type="entry name" value="PEPTIDE TRANSPORTER FAMILY PROTEIN"/>
    <property type="match status" value="1"/>
</dbReference>
<keyword evidence="2" id="KW-1185">Reference proteome</keyword>
<organism evidence="1 2">
    <name type="scientific">Morella rubra</name>
    <name type="common">Chinese bayberry</name>
    <dbReference type="NCBI Taxonomy" id="262757"/>
    <lineage>
        <taxon>Eukaryota</taxon>
        <taxon>Viridiplantae</taxon>
        <taxon>Streptophyta</taxon>
        <taxon>Embryophyta</taxon>
        <taxon>Tracheophyta</taxon>
        <taxon>Spermatophyta</taxon>
        <taxon>Magnoliopsida</taxon>
        <taxon>eudicotyledons</taxon>
        <taxon>Gunneridae</taxon>
        <taxon>Pentapetalae</taxon>
        <taxon>rosids</taxon>
        <taxon>fabids</taxon>
        <taxon>Fagales</taxon>
        <taxon>Myricaceae</taxon>
        <taxon>Morella</taxon>
    </lineage>
</organism>
<dbReference type="Proteomes" id="UP000516437">
    <property type="component" value="Chromosome 2"/>
</dbReference>
<gene>
    <name evidence="1" type="ORF">CJ030_MR2G021714</name>
</gene>
<dbReference type="AlphaFoldDB" id="A0A6A1WFN6"/>
<name>A0A6A1WFN6_9ROSI</name>
<evidence type="ECO:0000313" key="2">
    <source>
        <dbReference type="Proteomes" id="UP000516437"/>
    </source>
</evidence>
<reference evidence="1 2" key="1">
    <citation type="journal article" date="2019" name="Plant Biotechnol. J.">
        <title>The red bayberry genome and genetic basis of sex determination.</title>
        <authorList>
            <person name="Jia H.M."/>
            <person name="Jia H.J."/>
            <person name="Cai Q.L."/>
            <person name="Wang Y."/>
            <person name="Zhao H.B."/>
            <person name="Yang W.F."/>
            <person name="Wang G.Y."/>
            <person name="Li Y.H."/>
            <person name="Zhan D.L."/>
            <person name="Shen Y.T."/>
            <person name="Niu Q.F."/>
            <person name="Chang L."/>
            <person name="Qiu J."/>
            <person name="Zhao L."/>
            <person name="Xie H.B."/>
            <person name="Fu W.Y."/>
            <person name="Jin J."/>
            <person name="Li X.W."/>
            <person name="Jiao Y."/>
            <person name="Zhou C.C."/>
            <person name="Tu T."/>
            <person name="Chai C.Y."/>
            <person name="Gao J.L."/>
            <person name="Fan L.J."/>
            <person name="van de Weg E."/>
            <person name="Wang J.Y."/>
            <person name="Gao Z.S."/>
        </authorList>
    </citation>
    <scope>NUCLEOTIDE SEQUENCE [LARGE SCALE GENOMIC DNA]</scope>
    <source>
        <tissue evidence="1">Leaves</tissue>
    </source>
</reference>
<accession>A0A6A1WFN6</accession>
<proteinExistence type="predicted"/>
<protein>
    <submittedName>
        <fullName evidence="1">Uncharacterized protein</fullName>
    </submittedName>
</protein>
<sequence>MTPNSADKSSRVLAEGEVVHEPWVYRPPRKVARTCTSEVSDNSPLIVVRNAQRTPTTPVYSSPESHLSPEIGRFGLKEISSRSEGFPRSYGWSEEEGARHSLSGRFPSVSSCFKEYQNAAIRLCFIFCGFCLI</sequence>
<dbReference type="EMBL" id="RXIC02000020">
    <property type="protein sequence ID" value="KAB1224082.1"/>
    <property type="molecule type" value="Genomic_DNA"/>
</dbReference>